<name>A0A6G1PW07_CHAAH</name>
<dbReference type="AlphaFoldDB" id="A0A6G1PW07"/>
<evidence type="ECO:0000256" key="1">
    <source>
        <dbReference type="ARBA" id="ARBA00022734"/>
    </source>
</evidence>
<dbReference type="PANTHER" id="PTHR11346:SF112">
    <property type="entry name" value="GALECTIN"/>
    <property type="match status" value="1"/>
</dbReference>
<dbReference type="InterPro" id="IPR013320">
    <property type="entry name" value="ConA-like_dom_sf"/>
</dbReference>
<dbReference type="Proteomes" id="UP000503349">
    <property type="component" value="Chromosome 10"/>
</dbReference>
<dbReference type="PROSITE" id="PS51304">
    <property type="entry name" value="GALECTIN"/>
    <property type="match status" value="1"/>
</dbReference>
<dbReference type="Pfam" id="PF00337">
    <property type="entry name" value="Gal-bind_lectin"/>
    <property type="match status" value="1"/>
</dbReference>
<sequence>MLKTTFRAGQTLTIGGVPTLKAEDFSVNICTDDNNIALHVNPRFQYHDDKKKVVFNSCQGGSWEQEIREGEFPFFHGTEFKIVIKFNGKDFVVTFSDGTNVVFLNRIGLEEYPFINIHGDCSITSFNIV</sequence>
<dbReference type="CDD" id="cd00070">
    <property type="entry name" value="GLECT"/>
    <property type="match status" value="1"/>
</dbReference>
<evidence type="ECO:0000313" key="4">
    <source>
        <dbReference type="EMBL" id="KAF3694419.1"/>
    </source>
</evidence>
<reference evidence="5" key="2">
    <citation type="submission" date="2019-02" db="EMBL/GenBank/DDBJ databases">
        <title>Opniocepnalus argus Var Kimnra genome.</title>
        <authorList>
            <person name="Zhou C."/>
            <person name="Xiao S."/>
        </authorList>
    </citation>
    <scope>NUCLEOTIDE SEQUENCE [LARGE SCALE GENOMIC DNA]</scope>
</reference>
<evidence type="ECO:0000256" key="2">
    <source>
        <dbReference type="RuleBase" id="RU102079"/>
    </source>
</evidence>
<evidence type="ECO:0000259" key="3">
    <source>
        <dbReference type="PROSITE" id="PS51304"/>
    </source>
</evidence>
<reference evidence="4 5" key="1">
    <citation type="submission" date="2019-02" db="EMBL/GenBank/DDBJ databases">
        <title>Opniocepnalus argus genome.</title>
        <authorList>
            <person name="Zhou C."/>
            <person name="Xiao S."/>
        </authorList>
    </citation>
    <scope>NUCLEOTIDE SEQUENCE [LARGE SCALE GENOMIC DNA]</scope>
    <source>
        <strain evidence="4">OARG1902GOOAL</strain>
        <tissue evidence="4">Muscle</tissue>
    </source>
</reference>
<dbReference type="InterPro" id="IPR044156">
    <property type="entry name" value="Galectin-like"/>
</dbReference>
<dbReference type="SUPFAM" id="SSF49899">
    <property type="entry name" value="Concanavalin A-like lectins/glucanases"/>
    <property type="match status" value="1"/>
</dbReference>
<evidence type="ECO:0000313" key="5">
    <source>
        <dbReference type="Proteomes" id="UP000503349"/>
    </source>
</evidence>
<dbReference type="SMART" id="SM00276">
    <property type="entry name" value="GLECT"/>
    <property type="match status" value="1"/>
</dbReference>
<dbReference type="GO" id="GO:0016936">
    <property type="term" value="F:galactoside binding"/>
    <property type="evidence" value="ECO:0007669"/>
    <property type="project" value="TreeGrafter"/>
</dbReference>
<dbReference type="FunFam" id="2.60.120.200:FF:000021">
    <property type="entry name" value="Galectin"/>
    <property type="match status" value="1"/>
</dbReference>
<keyword evidence="5" id="KW-1185">Reference proteome</keyword>
<dbReference type="Gene3D" id="2.60.120.200">
    <property type="match status" value="1"/>
</dbReference>
<gene>
    <name evidence="4" type="ORF">EXN66_Car010095</name>
</gene>
<feature type="domain" description="Galectin" evidence="3">
    <location>
        <begin position="1"/>
        <end position="129"/>
    </location>
</feature>
<organism evidence="4 5">
    <name type="scientific">Channa argus</name>
    <name type="common">Northern snakehead</name>
    <name type="synonym">Ophicephalus argus</name>
    <dbReference type="NCBI Taxonomy" id="215402"/>
    <lineage>
        <taxon>Eukaryota</taxon>
        <taxon>Metazoa</taxon>
        <taxon>Chordata</taxon>
        <taxon>Craniata</taxon>
        <taxon>Vertebrata</taxon>
        <taxon>Euteleostomi</taxon>
        <taxon>Actinopterygii</taxon>
        <taxon>Neopterygii</taxon>
        <taxon>Teleostei</taxon>
        <taxon>Neoteleostei</taxon>
        <taxon>Acanthomorphata</taxon>
        <taxon>Anabantaria</taxon>
        <taxon>Anabantiformes</taxon>
        <taxon>Channoidei</taxon>
        <taxon>Channidae</taxon>
        <taxon>Channa</taxon>
    </lineage>
</organism>
<dbReference type="EMBL" id="CM015721">
    <property type="protein sequence ID" value="KAF3694419.1"/>
    <property type="molecule type" value="Genomic_DNA"/>
</dbReference>
<dbReference type="GO" id="GO:0005615">
    <property type="term" value="C:extracellular space"/>
    <property type="evidence" value="ECO:0007669"/>
    <property type="project" value="TreeGrafter"/>
</dbReference>
<protein>
    <recommendedName>
        <fullName evidence="2">Galectin</fullName>
    </recommendedName>
</protein>
<keyword evidence="1 2" id="KW-0430">Lectin</keyword>
<accession>A0A6G1PW07</accession>
<dbReference type="GO" id="GO:0030246">
    <property type="term" value="F:carbohydrate binding"/>
    <property type="evidence" value="ECO:0007669"/>
    <property type="project" value="UniProtKB-UniRule"/>
</dbReference>
<dbReference type="PANTHER" id="PTHR11346">
    <property type="entry name" value="GALECTIN"/>
    <property type="match status" value="1"/>
</dbReference>
<dbReference type="SMART" id="SM00908">
    <property type="entry name" value="Gal-bind_lectin"/>
    <property type="match status" value="1"/>
</dbReference>
<dbReference type="GO" id="GO:0043236">
    <property type="term" value="F:laminin binding"/>
    <property type="evidence" value="ECO:0007669"/>
    <property type="project" value="TreeGrafter"/>
</dbReference>
<proteinExistence type="predicted"/>
<dbReference type="InterPro" id="IPR001079">
    <property type="entry name" value="Galectin_CRD"/>
</dbReference>